<reference evidence="1 2" key="1">
    <citation type="submission" date="2015-12" db="EMBL/GenBank/DDBJ databases">
        <title>Draft genome sequence of Moniliophthora roreri, the causal agent of frosty pod rot of cacao.</title>
        <authorList>
            <person name="Aime M.C."/>
            <person name="Diaz-Valderrama J.R."/>
            <person name="Kijpornyongpan T."/>
            <person name="Phillips-Mora W."/>
        </authorList>
    </citation>
    <scope>NUCLEOTIDE SEQUENCE [LARGE SCALE GENOMIC DNA]</scope>
    <source>
        <strain evidence="1 2">MCA 2952</strain>
    </source>
</reference>
<gene>
    <name evidence="1" type="ORF">WG66_17752</name>
</gene>
<name>A0A0W0F030_MONRR</name>
<evidence type="ECO:0000313" key="1">
    <source>
        <dbReference type="EMBL" id="KTB29674.1"/>
    </source>
</evidence>
<protein>
    <submittedName>
        <fullName evidence="1">Uncharacterized protein</fullName>
    </submittedName>
</protein>
<organism evidence="1 2">
    <name type="scientific">Moniliophthora roreri</name>
    <name type="common">Frosty pod rot fungus</name>
    <name type="synonym">Monilia roreri</name>
    <dbReference type="NCBI Taxonomy" id="221103"/>
    <lineage>
        <taxon>Eukaryota</taxon>
        <taxon>Fungi</taxon>
        <taxon>Dikarya</taxon>
        <taxon>Basidiomycota</taxon>
        <taxon>Agaricomycotina</taxon>
        <taxon>Agaricomycetes</taxon>
        <taxon>Agaricomycetidae</taxon>
        <taxon>Agaricales</taxon>
        <taxon>Marasmiineae</taxon>
        <taxon>Marasmiaceae</taxon>
        <taxon>Moniliophthora</taxon>
    </lineage>
</organism>
<proteinExistence type="predicted"/>
<dbReference type="Proteomes" id="UP000054988">
    <property type="component" value="Unassembled WGS sequence"/>
</dbReference>
<evidence type="ECO:0000313" key="2">
    <source>
        <dbReference type="Proteomes" id="UP000054988"/>
    </source>
</evidence>
<accession>A0A0W0F030</accession>
<dbReference type="EMBL" id="LATX01002418">
    <property type="protein sequence ID" value="KTB29674.1"/>
    <property type="molecule type" value="Genomic_DNA"/>
</dbReference>
<comment type="caution">
    <text evidence="1">The sequence shown here is derived from an EMBL/GenBank/DDBJ whole genome shotgun (WGS) entry which is preliminary data.</text>
</comment>
<sequence length="572" mass="66033">MSLNQCSNFTINAEQVSNVHGDQTIITYQVPQQTRREQTRWDDYRHIRPCDLYLTRPLASDIEIERDEEHITEKAFRRKDGTTFKQDFKKFTHIRSPYVAQLFGYNDNQSGSLSLIFYDALIPLLCVILKNNIPSPLLCAYFEHQLTLWKPGAKIDIGDLWIDPRSGQLRLGPHAQISPYKGWMLRSYPSNSTLNGQLPPLSIQTYSDMDTTFNYLTRTAPTHYIIWGITRTYRTFQQELTDEDAGSILQTLSGTIFHQPSQKIITRLPVEVRDRSYYYLWKADISPSAMRESLDVMEDGLVRFTVMPMDIQYAEEMTLQYLSSSFAELAYSWSTQVHRVFAQLRIDEDEWDEYSTLSRLDLTFKSKRQHSMPQKNTSITAGSSGAGPVYLFIQPVPQPSNNNEVWRSWAEGTKYFWSSDPFGKEEMTEDMQLSLGLPSFTSEMKYYYASWDQSAYEAIKMVYHHHHFDSSTTDLADLLGYPILEVVGDGDQFETWENSTEMTSTSDSRECVDGPTLDTCRDEGDDDVQSWLSVEEDTSMLEEAEENEVEMELMHVNEESDIEADGFSHIDS</sequence>
<dbReference type="AlphaFoldDB" id="A0A0W0F030"/>